<dbReference type="GO" id="GO:0003676">
    <property type="term" value="F:nucleic acid binding"/>
    <property type="evidence" value="ECO:0007669"/>
    <property type="project" value="InterPro"/>
</dbReference>
<dbReference type="PANTHER" id="PTHR46060">
    <property type="entry name" value="MARINER MOS1 TRANSPOSASE-LIKE PROTEIN"/>
    <property type="match status" value="1"/>
</dbReference>
<dbReference type="Proteomes" id="UP000762676">
    <property type="component" value="Unassembled WGS sequence"/>
</dbReference>
<proteinExistence type="predicted"/>
<dbReference type="EMBL" id="BMAT01006172">
    <property type="protein sequence ID" value="GFS07678.1"/>
    <property type="molecule type" value="Genomic_DNA"/>
</dbReference>
<protein>
    <submittedName>
        <fullName evidence="1">Histone-lysine N-methyltransferase SETMAR</fullName>
    </submittedName>
</protein>
<dbReference type="InterPro" id="IPR052709">
    <property type="entry name" value="Transposase-MT_Hybrid"/>
</dbReference>
<name>A0AAV4IBN6_9GAST</name>
<gene>
    <name evidence="1" type="ORF">ElyMa_002995600</name>
</gene>
<organism evidence="1 2">
    <name type="scientific">Elysia marginata</name>
    <dbReference type="NCBI Taxonomy" id="1093978"/>
    <lineage>
        <taxon>Eukaryota</taxon>
        <taxon>Metazoa</taxon>
        <taxon>Spiralia</taxon>
        <taxon>Lophotrochozoa</taxon>
        <taxon>Mollusca</taxon>
        <taxon>Gastropoda</taxon>
        <taxon>Heterobranchia</taxon>
        <taxon>Euthyneura</taxon>
        <taxon>Panpulmonata</taxon>
        <taxon>Sacoglossa</taxon>
        <taxon>Placobranchoidea</taxon>
        <taxon>Plakobranchidae</taxon>
        <taxon>Elysia</taxon>
    </lineage>
</organism>
<sequence length="91" mass="10371">MDIGDVLLLHNNAQRHTSIRTRETIALFGWTTRPHLSYSPGLASSDYHLFGPMKQGLRGKHYEDDEEVKKCSQDVAERATNTILRGWNTCL</sequence>
<evidence type="ECO:0000313" key="2">
    <source>
        <dbReference type="Proteomes" id="UP000762676"/>
    </source>
</evidence>
<reference evidence="1 2" key="1">
    <citation type="journal article" date="2021" name="Elife">
        <title>Chloroplast acquisition without the gene transfer in kleptoplastic sea slugs, Plakobranchus ocellatus.</title>
        <authorList>
            <person name="Maeda T."/>
            <person name="Takahashi S."/>
            <person name="Yoshida T."/>
            <person name="Shimamura S."/>
            <person name="Takaki Y."/>
            <person name="Nagai Y."/>
            <person name="Toyoda A."/>
            <person name="Suzuki Y."/>
            <person name="Arimoto A."/>
            <person name="Ishii H."/>
            <person name="Satoh N."/>
            <person name="Nishiyama T."/>
            <person name="Hasebe M."/>
            <person name="Maruyama T."/>
            <person name="Minagawa J."/>
            <person name="Obokata J."/>
            <person name="Shigenobu S."/>
        </authorList>
    </citation>
    <scope>NUCLEOTIDE SEQUENCE [LARGE SCALE GENOMIC DNA]</scope>
</reference>
<dbReference type="AlphaFoldDB" id="A0AAV4IBN6"/>
<keyword evidence="2" id="KW-1185">Reference proteome</keyword>
<comment type="caution">
    <text evidence="1">The sequence shown here is derived from an EMBL/GenBank/DDBJ whole genome shotgun (WGS) entry which is preliminary data.</text>
</comment>
<evidence type="ECO:0000313" key="1">
    <source>
        <dbReference type="EMBL" id="GFS07678.1"/>
    </source>
</evidence>
<dbReference type="PANTHER" id="PTHR46060:SF1">
    <property type="entry name" value="MARINER MOS1 TRANSPOSASE-LIKE PROTEIN"/>
    <property type="match status" value="1"/>
</dbReference>
<dbReference type="Gene3D" id="3.30.420.10">
    <property type="entry name" value="Ribonuclease H-like superfamily/Ribonuclease H"/>
    <property type="match status" value="1"/>
</dbReference>
<dbReference type="InterPro" id="IPR036397">
    <property type="entry name" value="RNaseH_sf"/>
</dbReference>
<accession>A0AAV4IBN6</accession>